<dbReference type="HOGENOM" id="CLU_088328_0_0_1"/>
<dbReference type="AlphaFoldDB" id="R0KGL0"/>
<dbReference type="InterPro" id="IPR036875">
    <property type="entry name" value="Znf_CCHC_sf"/>
</dbReference>
<dbReference type="SUPFAM" id="SSF57756">
    <property type="entry name" value="Retrovirus zinc finger-like domains"/>
    <property type="match status" value="1"/>
</dbReference>
<dbReference type="Gene3D" id="4.10.60.10">
    <property type="entry name" value="Zinc finger, CCHC-type"/>
    <property type="match status" value="1"/>
</dbReference>
<gene>
    <name evidence="2" type="ORF">SETTUDRAFT_163174</name>
</gene>
<feature type="region of interest" description="Disordered" evidence="1">
    <location>
        <begin position="89"/>
        <end position="113"/>
    </location>
</feature>
<evidence type="ECO:0000313" key="3">
    <source>
        <dbReference type="Proteomes" id="UP000016935"/>
    </source>
</evidence>
<dbReference type="GeneID" id="19398677"/>
<dbReference type="OrthoDB" id="3695534at2759"/>
<proteinExistence type="predicted"/>
<reference evidence="2 3" key="1">
    <citation type="journal article" date="2012" name="PLoS Pathog.">
        <title>Diverse lifestyles and strategies of plant pathogenesis encoded in the genomes of eighteen Dothideomycetes fungi.</title>
        <authorList>
            <person name="Ohm R.A."/>
            <person name="Feau N."/>
            <person name="Henrissat B."/>
            <person name="Schoch C.L."/>
            <person name="Horwitz B.A."/>
            <person name="Barry K.W."/>
            <person name="Condon B.J."/>
            <person name="Copeland A.C."/>
            <person name="Dhillon B."/>
            <person name="Glaser F."/>
            <person name="Hesse C.N."/>
            <person name="Kosti I."/>
            <person name="LaButti K."/>
            <person name="Lindquist E.A."/>
            <person name="Lucas S."/>
            <person name="Salamov A.A."/>
            <person name="Bradshaw R.E."/>
            <person name="Ciuffetti L."/>
            <person name="Hamelin R.C."/>
            <person name="Kema G.H.J."/>
            <person name="Lawrence C."/>
            <person name="Scott J.A."/>
            <person name="Spatafora J.W."/>
            <person name="Turgeon B.G."/>
            <person name="de Wit P.J.G.M."/>
            <person name="Zhong S."/>
            <person name="Goodwin S.B."/>
            <person name="Grigoriev I.V."/>
        </authorList>
    </citation>
    <scope>NUCLEOTIDE SEQUENCE [LARGE SCALE GENOMIC DNA]</scope>
    <source>
        <strain evidence="3">28A</strain>
    </source>
</reference>
<feature type="compositionally biased region" description="Acidic residues" evidence="1">
    <location>
        <begin position="100"/>
        <end position="112"/>
    </location>
</feature>
<dbReference type="RefSeq" id="XP_008025630.1">
    <property type="nucleotide sequence ID" value="XM_008027439.1"/>
</dbReference>
<accession>R0KGL0</accession>
<evidence type="ECO:0000256" key="1">
    <source>
        <dbReference type="SAM" id="MobiDB-lite"/>
    </source>
</evidence>
<evidence type="ECO:0000313" key="2">
    <source>
        <dbReference type="EMBL" id="EOA87147.1"/>
    </source>
</evidence>
<dbReference type="EMBL" id="KB908592">
    <property type="protein sequence ID" value="EOA87147.1"/>
    <property type="molecule type" value="Genomic_DNA"/>
</dbReference>
<organism evidence="2 3">
    <name type="scientific">Exserohilum turcicum (strain 28A)</name>
    <name type="common">Northern leaf blight fungus</name>
    <name type="synonym">Setosphaeria turcica</name>
    <dbReference type="NCBI Taxonomy" id="671987"/>
    <lineage>
        <taxon>Eukaryota</taxon>
        <taxon>Fungi</taxon>
        <taxon>Dikarya</taxon>
        <taxon>Ascomycota</taxon>
        <taxon>Pezizomycotina</taxon>
        <taxon>Dothideomycetes</taxon>
        <taxon>Pleosporomycetidae</taxon>
        <taxon>Pleosporales</taxon>
        <taxon>Pleosporineae</taxon>
        <taxon>Pleosporaceae</taxon>
        <taxon>Exserohilum</taxon>
    </lineage>
</organism>
<dbReference type="Proteomes" id="UP000016935">
    <property type="component" value="Unassembled WGS sequence"/>
</dbReference>
<name>R0KGL0_EXST2</name>
<dbReference type="GO" id="GO:0003676">
    <property type="term" value="F:nucleic acid binding"/>
    <property type="evidence" value="ECO:0007669"/>
    <property type="project" value="InterPro"/>
</dbReference>
<keyword evidence="3" id="KW-1185">Reference proteome</keyword>
<reference evidence="2 3" key="2">
    <citation type="journal article" date="2013" name="PLoS Genet.">
        <title>Comparative genome structure, secondary metabolite, and effector coding capacity across Cochliobolus pathogens.</title>
        <authorList>
            <person name="Condon B.J."/>
            <person name="Leng Y."/>
            <person name="Wu D."/>
            <person name="Bushley K.E."/>
            <person name="Ohm R.A."/>
            <person name="Otillar R."/>
            <person name="Martin J."/>
            <person name="Schackwitz W."/>
            <person name="Grimwood J."/>
            <person name="MohdZainudin N."/>
            <person name="Xue C."/>
            <person name="Wang R."/>
            <person name="Manning V.A."/>
            <person name="Dhillon B."/>
            <person name="Tu Z.J."/>
            <person name="Steffenson B.J."/>
            <person name="Salamov A."/>
            <person name="Sun H."/>
            <person name="Lowry S."/>
            <person name="LaButti K."/>
            <person name="Han J."/>
            <person name="Copeland A."/>
            <person name="Lindquist E."/>
            <person name="Barry K."/>
            <person name="Schmutz J."/>
            <person name="Baker S.E."/>
            <person name="Ciuffetti L.M."/>
            <person name="Grigoriev I.V."/>
            <person name="Zhong S."/>
            <person name="Turgeon B.G."/>
        </authorList>
    </citation>
    <scope>NUCLEOTIDE SEQUENCE [LARGE SCALE GENOMIC DNA]</scope>
    <source>
        <strain evidence="3">28A</strain>
    </source>
</reference>
<feature type="region of interest" description="Disordered" evidence="1">
    <location>
        <begin position="125"/>
        <end position="147"/>
    </location>
</feature>
<feature type="region of interest" description="Disordered" evidence="1">
    <location>
        <begin position="1"/>
        <end position="31"/>
    </location>
</feature>
<protein>
    <recommendedName>
        <fullName evidence="4">CCHC-type domain-containing protein</fullName>
    </recommendedName>
</protein>
<evidence type="ECO:0008006" key="4">
    <source>
        <dbReference type="Google" id="ProtNLM"/>
    </source>
</evidence>
<sequence>MHLNNLNKGRGFRRAKLNEGPKGQHNKDRKKITCYAYSKEGHMARDCRSKNKVTRQLNSWNVITLAQVKYHPLDEELITGLKDVMLTTAKSSEDEKNPLSDEEYETPAEEEFPAAPTKHEKMARFKERNRPATPKPTELEPAQEEPRWDPEYQATRQQQDNNNWYWYDARNAHYARLLWTACLAAYCLAYYLDKQGAGWNPKTI</sequence>
<dbReference type="GO" id="GO:0008270">
    <property type="term" value="F:zinc ion binding"/>
    <property type="evidence" value="ECO:0007669"/>
    <property type="project" value="InterPro"/>
</dbReference>